<dbReference type="HOGENOM" id="CLU_1193484_0_0_7"/>
<feature type="region of interest" description="Disordered" evidence="4">
    <location>
        <begin position="91"/>
        <end position="157"/>
    </location>
</feature>
<proteinExistence type="predicted"/>
<dbReference type="GO" id="GO:0046872">
    <property type="term" value="F:metal ion binding"/>
    <property type="evidence" value="ECO:0007669"/>
    <property type="project" value="UniProtKB-KW"/>
</dbReference>
<evidence type="ECO:0000313" key="8">
    <source>
        <dbReference type="Proteomes" id="UP000007587"/>
    </source>
</evidence>
<dbReference type="GO" id="GO:0020037">
    <property type="term" value="F:heme binding"/>
    <property type="evidence" value="ECO:0007669"/>
    <property type="project" value="InterPro"/>
</dbReference>
<organism evidence="7 8">
    <name type="scientific">Corallococcus coralloides (strain ATCC 25202 / DSM 2259 / NBRC 100086 / M2)</name>
    <name type="common">Myxococcus coralloides</name>
    <dbReference type="NCBI Taxonomy" id="1144275"/>
    <lineage>
        <taxon>Bacteria</taxon>
        <taxon>Pseudomonadati</taxon>
        <taxon>Myxococcota</taxon>
        <taxon>Myxococcia</taxon>
        <taxon>Myxococcales</taxon>
        <taxon>Cystobacterineae</taxon>
        <taxon>Myxococcaceae</taxon>
        <taxon>Corallococcus</taxon>
    </lineage>
</organism>
<sequence>MNLRMKLLVVPCAALSFAGGVALATSPESKAAPQAQALPKHVVPASKDGNLVLGLCDGETSLEVQGVKDGQKLTRAQAITATAQLMDDWRKKNPNANWDDVPGPVLAQATPPAAKKSPPPAPQPNPGSKPSGNDVRQGGVGAETGARAVPQQQKTNLQTGHTYGAFSERDEQVWAASVQETVKEGHRVFHDAEALGGTIGVSCDMCHPDAANTHPETYPKYQVQLGRTALLRDMINWCIENPVRGKPLADGDPKMRAMEAYIYAQRKGVKLEYGKH</sequence>
<feature type="domain" description="Cytochrome c" evidence="6">
    <location>
        <begin position="197"/>
        <end position="270"/>
    </location>
</feature>
<dbReference type="InParanoid" id="H8MMK7"/>
<evidence type="ECO:0000256" key="1">
    <source>
        <dbReference type="ARBA" id="ARBA00022617"/>
    </source>
</evidence>
<dbReference type="GO" id="GO:0009055">
    <property type="term" value="F:electron transfer activity"/>
    <property type="evidence" value="ECO:0007669"/>
    <property type="project" value="InterPro"/>
</dbReference>
<accession>H8MMK7</accession>
<feature type="compositionally biased region" description="Pro residues" evidence="4">
    <location>
        <begin position="117"/>
        <end position="127"/>
    </location>
</feature>
<evidence type="ECO:0000256" key="4">
    <source>
        <dbReference type="SAM" id="MobiDB-lite"/>
    </source>
</evidence>
<keyword evidence="8" id="KW-1185">Reference proteome</keyword>
<keyword evidence="2" id="KW-0479">Metal-binding</keyword>
<evidence type="ECO:0000256" key="3">
    <source>
        <dbReference type="ARBA" id="ARBA00023004"/>
    </source>
</evidence>
<dbReference type="EMBL" id="CP003389">
    <property type="protein sequence ID" value="AFE07508.1"/>
    <property type="molecule type" value="Genomic_DNA"/>
</dbReference>
<reference evidence="7 8" key="1">
    <citation type="journal article" date="2012" name="J. Bacteriol.">
        <title>Complete Genome Sequence of the Fruiting Myxobacterium Corallococcus coralloides DSM 2259.</title>
        <authorList>
            <person name="Huntley S."/>
            <person name="Zhang Y."/>
            <person name="Treuner-Lange A."/>
            <person name="Kneip S."/>
            <person name="Sensen C.W."/>
            <person name="Sogaard-Andersen L."/>
        </authorList>
    </citation>
    <scope>NUCLEOTIDE SEQUENCE [LARGE SCALE GENOMIC DNA]</scope>
    <source>
        <strain evidence="8">ATCC 25202 / DSM 2259 / NBRC 100086 / M2</strain>
    </source>
</reference>
<dbReference type="InterPro" id="IPR009056">
    <property type="entry name" value="Cyt_c-like_dom"/>
</dbReference>
<dbReference type="Pfam" id="PF21342">
    <property type="entry name" value="SoxA-TsdA_cyt-c"/>
    <property type="match status" value="1"/>
</dbReference>
<name>H8MMK7_CORCM</name>
<dbReference type="Proteomes" id="UP000007587">
    <property type="component" value="Chromosome"/>
</dbReference>
<feature type="chain" id="PRO_5003615591" evidence="5">
    <location>
        <begin position="25"/>
        <end position="276"/>
    </location>
</feature>
<evidence type="ECO:0000256" key="2">
    <source>
        <dbReference type="ARBA" id="ARBA00022723"/>
    </source>
</evidence>
<dbReference type="STRING" id="1144275.COCOR_07390"/>
<dbReference type="Gene3D" id="1.10.760.10">
    <property type="entry name" value="Cytochrome c-like domain"/>
    <property type="match status" value="1"/>
</dbReference>
<evidence type="ECO:0000259" key="6">
    <source>
        <dbReference type="Pfam" id="PF21342"/>
    </source>
</evidence>
<dbReference type="AlphaFoldDB" id="H8MMK7"/>
<reference evidence="8" key="2">
    <citation type="submission" date="2012-03" db="EMBL/GenBank/DDBJ databases">
        <title>Genome sequence of the fruiting myxobacterium Corallococcus coralloides DSM 2259.</title>
        <authorList>
            <person name="Huntley S."/>
            <person name="Zhang Y."/>
            <person name="Treuner-Lange A."/>
            <person name="Sensen C.W."/>
            <person name="Sogaard-Andersen L."/>
        </authorList>
    </citation>
    <scope>NUCLEOTIDE SEQUENCE [LARGE SCALE GENOMIC DNA]</scope>
    <source>
        <strain evidence="8">ATCC 25202 / DSM 2259 / NBRC 100086 / M2</strain>
    </source>
</reference>
<dbReference type="SUPFAM" id="SSF46626">
    <property type="entry name" value="Cytochrome c"/>
    <property type="match status" value="1"/>
</dbReference>
<gene>
    <name evidence="7" type="ordered locus">COCOR_07390</name>
</gene>
<protein>
    <submittedName>
        <fullName evidence="7">Cytochrome c family protein</fullName>
    </submittedName>
</protein>
<dbReference type="InterPro" id="IPR036909">
    <property type="entry name" value="Cyt_c-like_dom_sf"/>
</dbReference>
<evidence type="ECO:0000313" key="7">
    <source>
        <dbReference type="EMBL" id="AFE07508.1"/>
    </source>
</evidence>
<dbReference type="RefSeq" id="WP_014400173.1">
    <property type="nucleotide sequence ID" value="NC_017030.1"/>
</dbReference>
<keyword evidence="1" id="KW-0349">Heme</keyword>
<dbReference type="eggNOG" id="COG3258">
    <property type="taxonomic scope" value="Bacteria"/>
</dbReference>
<keyword evidence="5" id="KW-0732">Signal</keyword>
<dbReference type="KEGG" id="ccx:COCOR_07390"/>
<evidence type="ECO:0000256" key="5">
    <source>
        <dbReference type="SAM" id="SignalP"/>
    </source>
</evidence>
<feature type="signal peptide" evidence="5">
    <location>
        <begin position="1"/>
        <end position="24"/>
    </location>
</feature>
<keyword evidence="3" id="KW-0408">Iron</keyword>